<evidence type="ECO:0000313" key="1">
    <source>
        <dbReference type="EMBL" id="QHT24082.1"/>
    </source>
</evidence>
<proteinExistence type="predicted"/>
<protein>
    <submittedName>
        <fullName evidence="1">Uncharacterized protein</fullName>
    </submittedName>
</protein>
<accession>A0A6C0E5U0</accession>
<reference evidence="1" key="1">
    <citation type="journal article" date="2020" name="Nature">
        <title>Giant virus diversity and host interactions through global metagenomics.</title>
        <authorList>
            <person name="Schulz F."/>
            <person name="Roux S."/>
            <person name="Paez-Espino D."/>
            <person name="Jungbluth S."/>
            <person name="Walsh D.A."/>
            <person name="Denef V.J."/>
            <person name="McMahon K.D."/>
            <person name="Konstantinidis K.T."/>
            <person name="Eloe-Fadrosh E.A."/>
            <person name="Kyrpides N.C."/>
            <person name="Woyke T."/>
        </authorList>
    </citation>
    <scope>NUCLEOTIDE SEQUENCE</scope>
    <source>
        <strain evidence="1">GVMAG-M-3300023179-132</strain>
    </source>
</reference>
<sequence>MIETEVIESKSNVIMKRDGFSFEKLDNKCYYTTFDIKNKNLNLTNIINFDLIKVLYDLNPDIYDLVEIEKINETEANLIIVLKHLFKDLGIPQKYSYLNIKLHKTQYFFKFESKPIKRTKPSQVPISAEVVDFDHIETIGEFITNSHVIVKNYTYIGSVTNTMSYFDKIAASITYKIISRVINFISNYKKMS</sequence>
<organism evidence="1">
    <name type="scientific">viral metagenome</name>
    <dbReference type="NCBI Taxonomy" id="1070528"/>
    <lineage>
        <taxon>unclassified sequences</taxon>
        <taxon>metagenomes</taxon>
        <taxon>organismal metagenomes</taxon>
    </lineage>
</organism>
<name>A0A6C0E5U0_9ZZZZ</name>
<dbReference type="EMBL" id="MN739738">
    <property type="protein sequence ID" value="QHT24082.1"/>
    <property type="molecule type" value="Genomic_DNA"/>
</dbReference>
<dbReference type="AlphaFoldDB" id="A0A6C0E5U0"/>